<dbReference type="RefSeq" id="WP_155611652.1">
    <property type="nucleotide sequence ID" value="NZ_WNZW01000005.1"/>
</dbReference>
<feature type="chain" id="PRO_5030720129" description="DUF5643 domain-containing protein" evidence="1">
    <location>
        <begin position="34"/>
        <end position="330"/>
    </location>
</feature>
<reference evidence="3 4" key="1">
    <citation type="submission" date="2019-11" db="EMBL/GenBank/DDBJ databases">
        <title>Draft genome sequences of five Paenibacillus species of dairy origin.</title>
        <authorList>
            <person name="Olajide A.M."/>
            <person name="Chen S."/>
            <person name="Lapointe G."/>
        </authorList>
    </citation>
    <scope>NUCLEOTIDE SEQUENCE [LARGE SCALE GENOMIC DNA]</scope>
    <source>
        <strain evidence="3 4">12CR55</strain>
    </source>
</reference>
<dbReference type="InterPro" id="IPR040680">
    <property type="entry name" value="DUF5643"/>
</dbReference>
<dbReference type="Pfam" id="PF18705">
    <property type="entry name" value="DUF5643"/>
    <property type="match status" value="1"/>
</dbReference>
<proteinExistence type="predicted"/>
<feature type="signal peptide" evidence="1">
    <location>
        <begin position="1"/>
        <end position="33"/>
    </location>
</feature>
<accession>A0A7X2Z283</accession>
<dbReference type="AlphaFoldDB" id="A0A7X2Z283"/>
<evidence type="ECO:0000313" key="4">
    <source>
        <dbReference type="Proteomes" id="UP000447876"/>
    </source>
</evidence>
<evidence type="ECO:0000313" key="3">
    <source>
        <dbReference type="EMBL" id="MUG46262.1"/>
    </source>
</evidence>
<keyword evidence="1" id="KW-0732">Signal</keyword>
<comment type="caution">
    <text evidence="3">The sequence shown here is derived from an EMBL/GenBank/DDBJ whole genome shotgun (WGS) entry which is preliminary data.</text>
</comment>
<dbReference type="Proteomes" id="UP000447876">
    <property type="component" value="Unassembled WGS sequence"/>
</dbReference>
<sequence length="330" mass="35903">MEEFKMKKVYKVMTTAALASLILGGAALGTATANVSHTPLLTPTSVAAQAPAQNPSVTHNGITLSVSKALYDGNYIGITVNRSGGGLTSGITEGHFDQQAEDYVWAKGAIKDIQIFMNGKNIYDMGDGKLHKRPSLGWAQGSNPDTAEIKIVDPSWLGDHLNELAFSNKFKLTVKITLEGVDNPYTLEMPIQQSVEKATALKPNMTKKHGNLSVTLSKLNLTSDSSRIQLIEKGLDKDKHSGIIYEFVDDEGNIIEPISGFGTNDNNKNGHWYHNFVIDALSKNTESITVKAFTPEMETPGATSGSFKRDENGNLVKNYIKNLEMTVKVK</sequence>
<protein>
    <recommendedName>
        <fullName evidence="2">DUF5643 domain-containing protein</fullName>
    </recommendedName>
</protein>
<dbReference type="OrthoDB" id="2571714at2"/>
<dbReference type="EMBL" id="WNZW01000005">
    <property type="protein sequence ID" value="MUG46262.1"/>
    <property type="molecule type" value="Genomic_DNA"/>
</dbReference>
<evidence type="ECO:0000256" key="1">
    <source>
        <dbReference type="SAM" id="SignalP"/>
    </source>
</evidence>
<name>A0A7X2Z283_9BACL</name>
<evidence type="ECO:0000259" key="2">
    <source>
        <dbReference type="Pfam" id="PF18705"/>
    </source>
</evidence>
<gene>
    <name evidence="3" type="ORF">GNP95_14815</name>
</gene>
<organism evidence="3 4">
    <name type="scientific">Paenibacillus woosongensis</name>
    <dbReference type="NCBI Taxonomy" id="307580"/>
    <lineage>
        <taxon>Bacteria</taxon>
        <taxon>Bacillati</taxon>
        <taxon>Bacillota</taxon>
        <taxon>Bacilli</taxon>
        <taxon>Bacillales</taxon>
        <taxon>Paenibacillaceae</taxon>
        <taxon>Paenibacillus</taxon>
    </lineage>
</organism>
<feature type="domain" description="DUF5643" evidence="2">
    <location>
        <begin position="200"/>
        <end position="298"/>
    </location>
</feature>